<accession>A0ACA9QE66</accession>
<evidence type="ECO:0000313" key="1">
    <source>
        <dbReference type="EMBL" id="CAG8747331.1"/>
    </source>
</evidence>
<feature type="non-terminal residue" evidence="1">
    <location>
        <position position="142"/>
    </location>
</feature>
<protein>
    <submittedName>
        <fullName evidence="1">19406_t:CDS:1</fullName>
    </submittedName>
</protein>
<keyword evidence="2" id="KW-1185">Reference proteome</keyword>
<sequence>MSFPCQRQQRRGPYATKACANCQQRHIRCSGQAPCKHCTLRNIECVFINSGKKRGPKTLSSITPNVKGHESNFSQHLDNYIPFYFIPFDAFQINVSEESVPLFNQVNYVIQDLTSDLYQNNTFDLHNHTTISSNLDYLHSER</sequence>
<gene>
    <name evidence="1" type="ORF">RPERSI_LOCUS13806</name>
</gene>
<proteinExistence type="predicted"/>
<comment type="caution">
    <text evidence="1">The sequence shown here is derived from an EMBL/GenBank/DDBJ whole genome shotgun (WGS) entry which is preliminary data.</text>
</comment>
<organism evidence="1 2">
    <name type="scientific">Racocetra persica</name>
    <dbReference type="NCBI Taxonomy" id="160502"/>
    <lineage>
        <taxon>Eukaryota</taxon>
        <taxon>Fungi</taxon>
        <taxon>Fungi incertae sedis</taxon>
        <taxon>Mucoromycota</taxon>
        <taxon>Glomeromycotina</taxon>
        <taxon>Glomeromycetes</taxon>
        <taxon>Diversisporales</taxon>
        <taxon>Gigasporaceae</taxon>
        <taxon>Racocetra</taxon>
    </lineage>
</organism>
<evidence type="ECO:0000313" key="2">
    <source>
        <dbReference type="Proteomes" id="UP000789920"/>
    </source>
</evidence>
<dbReference type="EMBL" id="CAJVQC010031038">
    <property type="protein sequence ID" value="CAG8747331.1"/>
    <property type="molecule type" value="Genomic_DNA"/>
</dbReference>
<reference evidence="1" key="1">
    <citation type="submission" date="2021-06" db="EMBL/GenBank/DDBJ databases">
        <authorList>
            <person name="Kallberg Y."/>
            <person name="Tangrot J."/>
            <person name="Rosling A."/>
        </authorList>
    </citation>
    <scope>NUCLEOTIDE SEQUENCE</scope>
    <source>
        <strain evidence="1">MA461A</strain>
    </source>
</reference>
<dbReference type="Proteomes" id="UP000789920">
    <property type="component" value="Unassembled WGS sequence"/>
</dbReference>
<name>A0ACA9QE66_9GLOM</name>